<feature type="transmembrane region" description="Helical" evidence="2">
    <location>
        <begin position="6"/>
        <end position="27"/>
    </location>
</feature>
<feature type="region of interest" description="Disordered" evidence="1">
    <location>
        <begin position="37"/>
        <end position="76"/>
    </location>
</feature>
<evidence type="ECO:0000256" key="2">
    <source>
        <dbReference type="SAM" id="Phobius"/>
    </source>
</evidence>
<sequence>MASFLELISFLILVCFLTVLDLLGSLIKLMSKQSNSKSENLASATPNPEPEQQEQDQVSQPEKPVKMKPSPTRLLTPDHLKNYPILNSTKNAIERIPLTKNVFGMIDSSFTFIRHYQPIKYIVETSDKYSNEILNAVDKYLPSLSTTEVDDITTPIIQPVTNAYDQVSTKIHNLNESVKRDVVDPTKDLVDNVKEEYISKNLEAADKQIKTKVIDPFNETLEAADKQIKTKVVGPFNETLEQFVENHFPDKKTSIEGETSEYQKTFKIVGNVISRKK</sequence>
<proteinExistence type="predicted"/>
<evidence type="ECO:0000256" key="1">
    <source>
        <dbReference type="SAM" id="MobiDB-lite"/>
    </source>
</evidence>
<keyword evidence="2" id="KW-1133">Transmembrane helix</keyword>
<dbReference type="Proteomes" id="UP001152885">
    <property type="component" value="Unassembled WGS sequence"/>
</dbReference>
<keyword evidence="2" id="KW-0472">Membrane</keyword>
<comment type="caution">
    <text evidence="3">The sequence shown here is derived from an EMBL/GenBank/DDBJ whole genome shotgun (WGS) entry which is preliminary data.</text>
</comment>
<keyword evidence="4" id="KW-1185">Reference proteome</keyword>
<dbReference type="Pfam" id="PF17316">
    <property type="entry name" value="Perilipin_2"/>
    <property type="match status" value="1"/>
</dbReference>
<reference evidence="3" key="1">
    <citation type="submission" date="2022-12" db="EMBL/GenBank/DDBJ databases">
        <authorList>
            <person name="Brejova B."/>
        </authorList>
    </citation>
    <scope>NUCLEOTIDE SEQUENCE</scope>
</reference>
<accession>A0A9W4X8H7</accession>
<organism evidence="3 4">
    <name type="scientific">Candida verbasci</name>
    <dbReference type="NCBI Taxonomy" id="1227364"/>
    <lineage>
        <taxon>Eukaryota</taxon>
        <taxon>Fungi</taxon>
        <taxon>Dikarya</taxon>
        <taxon>Ascomycota</taxon>
        <taxon>Saccharomycotina</taxon>
        <taxon>Pichiomycetes</taxon>
        <taxon>Debaryomycetaceae</taxon>
        <taxon>Candida/Lodderomyces clade</taxon>
        <taxon>Candida</taxon>
    </lineage>
</organism>
<name>A0A9W4X8H7_9ASCO</name>
<keyword evidence="2" id="KW-0812">Transmembrane</keyword>
<evidence type="ECO:0000313" key="4">
    <source>
        <dbReference type="Proteomes" id="UP001152885"/>
    </source>
</evidence>
<evidence type="ECO:0000313" key="3">
    <source>
        <dbReference type="EMBL" id="CAI5756271.1"/>
    </source>
</evidence>
<protein>
    <submittedName>
        <fullName evidence="3">Uncharacterized protein</fullName>
    </submittedName>
</protein>
<dbReference type="AlphaFoldDB" id="A0A9W4X8H7"/>
<dbReference type="EMBL" id="CANTUO010000001">
    <property type="protein sequence ID" value="CAI5756271.1"/>
    <property type="molecule type" value="Genomic_DNA"/>
</dbReference>
<dbReference type="OrthoDB" id="376826at2759"/>
<gene>
    <name evidence="3" type="ORF">CANVERA_P0787</name>
</gene>